<evidence type="ECO:0000313" key="2">
    <source>
        <dbReference type="Proteomes" id="UP000001075"/>
    </source>
</evidence>
<evidence type="ECO:0000313" key="1">
    <source>
        <dbReference type="EMBL" id="EGW09973.1"/>
    </source>
</evidence>
<accession>G3IMM3</accession>
<dbReference type="AlphaFoldDB" id="G3IMM3"/>
<organism evidence="1 2">
    <name type="scientific">Cricetulus griseus</name>
    <name type="common">Chinese hamster</name>
    <name type="synonym">Cricetulus barabensis griseus</name>
    <dbReference type="NCBI Taxonomy" id="10029"/>
    <lineage>
        <taxon>Eukaryota</taxon>
        <taxon>Metazoa</taxon>
        <taxon>Chordata</taxon>
        <taxon>Craniata</taxon>
        <taxon>Vertebrata</taxon>
        <taxon>Euteleostomi</taxon>
        <taxon>Mammalia</taxon>
        <taxon>Eutheria</taxon>
        <taxon>Euarchontoglires</taxon>
        <taxon>Glires</taxon>
        <taxon>Rodentia</taxon>
        <taxon>Myomorpha</taxon>
        <taxon>Muroidea</taxon>
        <taxon>Cricetidae</taxon>
        <taxon>Cricetinae</taxon>
        <taxon>Cricetulus</taxon>
    </lineage>
</organism>
<proteinExistence type="predicted"/>
<gene>
    <name evidence="1" type="ORF">I79_025163</name>
</gene>
<dbReference type="EMBL" id="JH004881">
    <property type="protein sequence ID" value="EGW09973.1"/>
    <property type="molecule type" value="Genomic_DNA"/>
</dbReference>
<name>G3IMM3_CRIGR</name>
<dbReference type="InParanoid" id="G3IMM3"/>
<feature type="non-terminal residue" evidence="1">
    <location>
        <position position="1"/>
    </location>
</feature>
<reference evidence="2" key="1">
    <citation type="journal article" date="2011" name="Nat. Biotechnol.">
        <title>The genomic sequence of the Chinese hamster ovary (CHO)-K1 cell line.</title>
        <authorList>
            <person name="Xu X."/>
            <person name="Nagarajan H."/>
            <person name="Lewis N.E."/>
            <person name="Pan S."/>
            <person name="Cai Z."/>
            <person name="Liu X."/>
            <person name="Chen W."/>
            <person name="Xie M."/>
            <person name="Wang W."/>
            <person name="Hammond S."/>
            <person name="Andersen M.R."/>
            <person name="Neff N."/>
            <person name="Passarelli B."/>
            <person name="Koh W."/>
            <person name="Fan H.C."/>
            <person name="Wang J."/>
            <person name="Gui Y."/>
            <person name="Lee K.H."/>
            <person name="Betenbaugh M.J."/>
            <person name="Quake S.R."/>
            <person name="Famili I."/>
            <person name="Palsson B.O."/>
            <person name="Wang J."/>
        </authorList>
    </citation>
    <scope>NUCLEOTIDE SEQUENCE [LARGE SCALE GENOMIC DNA]</scope>
    <source>
        <strain evidence="2">CHO K1 cell line</strain>
    </source>
</reference>
<dbReference type="Proteomes" id="UP000001075">
    <property type="component" value="Unassembled WGS sequence"/>
</dbReference>
<sequence>GRLGLTVCVLTGPPEALATHWPCCGLQVPCCSLRACSHLALLQLKEELCTQHPGLRVGQAAADLDTKARVQQLLCTVCKLLRPKGQQSLLIINNAGETPYQSRAKASLSG</sequence>
<protein>
    <submittedName>
        <fullName evidence="1">Sepiapterin reductase</fullName>
    </submittedName>
</protein>
<dbReference type="STRING" id="10029.G3IMM3"/>